<name>A0AAV5QNV8_9ASCO</name>
<keyword evidence="2" id="KW-1185">Reference proteome</keyword>
<reference evidence="1 2" key="1">
    <citation type="journal article" date="2023" name="Elife">
        <title>Identification of key yeast species and microbe-microbe interactions impacting larval growth of Drosophila in the wild.</title>
        <authorList>
            <person name="Mure A."/>
            <person name="Sugiura Y."/>
            <person name="Maeda R."/>
            <person name="Honda K."/>
            <person name="Sakurai N."/>
            <person name="Takahashi Y."/>
            <person name="Watada M."/>
            <person name="Katoh T."/>
            <person name="Gotoh A."/>
            <person name="Gotoh Y."/>
            <person name="Taniguchi I."/>
            <person name="Nakamura K."/>
            <person name="Hayashi T."/>
            <person name="Katayama T."/>
            <person name="Uemura T."/>
            <person name="Hattori Y."/>
        </authorList>
    </citation>
    <scope>NUCLEOTIDE SEQUENCE [LARGE SCALE GENOMIC DNA]</scope>
    <source>
        <strain evidence="1 2">SC-9</strain>
    </source>
</reference>
<evidence type="ECO:0000313" key="2">
    <source>
        <dbReference type="Proteomes" id="UP001360560"/>
    </source>
</evidence>
<accession>A0AAV5QNV8</accession>
<dbReference type="GeneID" id="90073823"/>
<organism evidence="1 2">
    <name type="scientific">Saccharomycopsis crataegensis</name>
    <dbReference type="NCBI Taxonomy" id="43959"/>
    <lineage>
        <taxon>Eukaryota</taxon>
        <taxon>Fungi</taxon>
        <taxon>Dikarya</taxon>
        <taxon>Ascomycota</taxon>
        <taxon>Saccharomycotina</taxon>
        <taxon>Saccharomycetes</taxon>
        <taxon>Saccharomycopsidaceae</taxon>
        <taxon>Saccharomycopsis</taxon>
    </lineage>
</organism>
<protein>
    <submittedName>
        <fullName evidence="1">Uncharacterized protein</fullName>
    </submittedName>
</protein>
<dbReference type="EMBL" id="BTFZ01000011">
    <property type="protein sequence ID" value="GMM35848.1"/>
    <property type="molecule type" value="Genomic_DNA"/>
</dbReference>
<evidence type="ECO:0000313" key="1">
    <source>
        <dbReference type="EMBL" id="GMM35848.1"/>
    </source>
</evidence>
<dbReference type="AlphaFoldDB" id="A0AAV5QNV8"/>
<sequence length="66" mass="7279">MPSKQKKAGLLQSMPVQQGKWEHICTKIIIGLIENEGCSSNTFNSILAVVDHISSQRSSIARRILS</sequence>
<dbReference type="RefSeq" id="XP_064852844.1">
    <property type="nucleotide sequence ID" value="XM_064996772.1"/>
</dbReference>
<dbReference type="Proteomes" id="UP001360560">
    <property type="component" value="Unassembled WGS sequence"/>
</dbReference>
<comment type="caution">
    <text evidence="1">The sequence shown here is derived from an EMBL/GenBank/DDBJ whole genome shotgun (WGS) entry which is preliminary data.</text>
</comment>
<gene>
    <name evidence="1" type="ORF">DASC09_031730</name>
</gene>
<proteinExistence type="predicted"/>